<dbReference type="Proteomes" id="UP000254258">
    <property type="component" value="Unassembled WGS sequence"/>
</dbReference>
<sequence>MKSIHTPRIDLRYWAAIALASVFGTNMGDFYAHESGLGIGAGLAVLALLTAVVFGAERFDDARHELYYWLVIIIIRTGATNIADFLAYRVHIPEPALTLGLAAFIALFGWLGVKGAQTAQGLPQTNTAYWLAMLGAGVFGTVLGDIVEHAIGEGIAAIVLFALYAVTLRSVWHRAARLVLFYWLTVAVARTAGTAIGDWFAESKAIGLGLPLCTLLSGVAFAAVILLWKRAAKPGAALSEA</sequence>
<evidence type="ECO:0000313" key="2">
    <source>
        <dbReference type="EMBL" id="RDS81608.1"/>
    </source>
</evidence>
<feature type="transmembrane region" description="Helical" evidence="1">
    <location>
        <begin position="206"/>
        <end position="228"/>
    </location>
</feature>
<protein>
    <recommendedName>
        <fullName evidence="4">Membrane-anchored protein</fullName>
    </recommendedName>
</protein>
<dbReference type="OrthoDB" id="9766690at2"/>
<dbReference type="InterPro" id="IPR007136">
    <property type="entry name" value="DUF347"/>
</dbReference>
<accession>A0A370WZM4</accession>
<keyword evidence="1" id="KW-1133">Transmembrane helix</keyword>
<dbReference type="EMBL" id="QRBE01000005">
    <property type="protein sequence ID" value="RDS81608.1"/>
    <property type="molecule type" value="Genomic_DNA"/>
</dbReference>
<comment type="caution">
    <text evidence="2">The sequence shown here is derived from an EMBL/GenBank/DDBJ whole genome shotgun (WGS) entry which is preliminary data.</text>
</comment>
<evidence type="ECO:0000313" key="3">
    <source>
        <dbReference type="Proteomes" id="UP000254258"/>
    </source>
</evidence>
<feature type="transmembrane region" description="Helical" evidence="1">
    <location>
        <begin position="180"/>
        <end position="200"/>
    </location>
</feature>
<proteinExistence type="predicted"/>
<feature type="transmembrane region" description="Helical" evidence="1">
    <location>
        <begin position="66"/>
        <end position="90"/>
    </location>
</feature>
<evidence type="ECO:0008006" key="4">
    <source>
        <dbReference type="Google" id="ProtNLM"/>
    </source>
</evidence>
<dbReference type="AlphaFoldDB" id="A0A370WZM4"/>
<evidence type="ECO:0000256" key="1">
    <source>
        <dbReference type="SAM" id="Phobius"/>
    </source>
</evidence>
<organism evidence="2 3">
    <name type="scientific">Dyella monticola</name>
    <dbReference type="NCBI Taxonomy" id="1927958"/>
    <lineage>
        <taxon>Bacteria</taxon>
        <taxon>Pseudomonadati</taxon>
        <taxon>Pseudomonadota</taxon>
        <taxon>Gammaproteobacteria</taxon>
        <taxon>Lysobacterales</taxon>
        <taxon>Rhodanobacteraceae</taxon>
        <taxon>Dyella</taxon>
    </lineage>
</organism>
<feature type="transmembrane region" description="Helical" evidence="1">
    <location>
        <begin position="37"/>
        <end position="54"/>
    </location>
</feature>
<keyword evidence="1" id="KW-0472">Membrane</keyword>
<reference evidence="2 3" key="1">
    <citation type="submission" date="2018-07" db="EMBL/GenBank/DDBJ databases">
        <title>Dyella monticola sp. nov. and Dyella psychrodurans sp. nov. isolated from monsoon evergreen broad-leaved forest soil of Dinghu Mountain, China.</title>
        <authorList>
            <person name="Gao Z."/>
            <person name="Qiu L."/>
        </authorList>
    </citation>
    <scope>NUCLEOTIDE SEQUENCE [LARGE SCALE GENOMIC DNA]</scope>
    <source>
        <strain evidence="2 3">4G-K06</strain>
    </source>
</reference>
<dbReference type="RefSeq" id="WP_115495481.1">
    <property type="nucleotide sequence ID" value="NZ_QRBE01000005.1"/>
</dbReference>
<feature type="transmembrane region" description="Helical" evidence="1">
    <location>
        <begin position="12"/>
        <end position="31"/>
    </location>
</feature>
<keyword evidence="3" id="KW-1185">Reference proteome</keyword>
<dbReference type="Pfam" id="PF03988">
    <property type="entry name" value="DUF347"/>
    <property type="match status" value="2"/>
</dbReference>
<feature type="transmembrane region" description="Helical" evidence="1">
    <location>
        <begin position="128"/>
        <end position="144"/>
    </location>
</feature>
<keyword evidence="1" id="KW-0812">Transmembrane</keyword>
<feature type="transmembrane region" description="Helical" evidence="1">
    <location>
        <begin position="150"/>
        <end position="168"/>
    </location>
</feature>
<gene>
    <name evidence="2" type="ORF">DWU98_10275</name>
</gene>
<name>A0A370WZM4_9GAMM</name>
<feature type="transmembrane region" description="Helical" evidence="1">
    <location>
        <begin position="96"/>
        <end position="116"/>
    </location>
</feature>